<keyword evidence="1" id="KW-0175">Coiled coil</keyword>
<feature type="coiled-coil region" evidence="1">
    <location>
        <begin position="469"/>
        <end position="496"/>
    </location>
</feature>
<name>A0A9P0A8S2_BEMTA</name>
<sequence>MTSKYFRGWKSVVRILSVCNSASYNSGINFLLLPSAHRNFRSQSFCSQEGPKIMASSTTVKKKNRLAQEKSPYLLQHAENPVDWYPWGQEAFEKARNEDKLIFLSVGYSTCHWCHVMERESFENQEIAAIMNAHFVNIKVDREERPDVDSVYMAFVQVSSGHGGWPMSVFLTPDLKPVAGGTYFPPEDRYRRPGFKNVLRRLEKEWRESKADLLRTGDKIIDILKKTTIFDVKISGEIAGGSVPGEEVWQHCAVQLADSFDQPYGGFGYAPKFPQVSNLDFAFHYYAHNPENSPIFDMALHTLQMMAKGGIHDHVGKGFHRYSTDERWHVPHFEKMLYDQAQLAVAYSNAFLLTKDQQYAVIVNDIMDYVNRDLSHKEGGFYSAEDADSYPVHGAPDKKEGAFCVWTYKDIEKLLSKPSLSKPDLLLKDVFIDYFTVKPTGNSPESQQTNNELFGQNVLIVSGSDTQTASKFELSLEELKADLEESKKLLYEERLKRPKPSLDDKILTSWNGLMISGCAKASQALHSEEYKNRACQAAEFVRKHLWCSEKKQLFRCCYTDSNRCITQVPEPVFGFLDDYAFLIQGLIDLYETCFDPKWLEWALELQTIQNNLFWDTEGFGYFDTAVGDAQNNLLRLKRDYDGAEPSGNSIAAKNLVRLSAIFDSDELDEKAKQLLSAFTSRMTRVPTSVTQLLCALIMYHSSPTLIYVTGKTENAETSALLKAVHSVYVPDRVLILANGAEDSVLYKKNETIKKMKAVENSQAAYTCKSKTCSLPVTSPNELIDAINPIKTVK</sequence>
<dbReference type="PANTHER" id="PTHR42899:SF1">
    <property type="entry name" value="SPERMATOGENESIS-ASSOCIATED PROTEIN 20"/>
    <property type="match status" value="1"/>
</dbReference>
<dbReference type="Pfam" id="PF03190">
    <property type="entry name" value="Thioredox_DsbH"/>
    <property type="match status" value="1"/>
</dbReference>
<dbReference type="InterPro" id="IPR036249">
    <property type="entry name" value="Thioredoxin-like_sf"/>
</dbReference>
<dbReference type="AlphaFoldDB" id="A0A9P0A8S2"/>
<proteinExistence type="predicted"/>
<dbReference type="InterPro" id="IPR004879">
    <property type="entry name" value="Ssp411-like_TRX"/>
</dbReference>
<dbReference type="GO" id="GO:0005975">
    <property type="term" value="P:carbohydrate metabolic process"/>
    <property type="evidence" value="ECO:0007669"/>
    <property type="project" value="InterPro"/>
</dbReference>
<reference evidence="3" key="1">
    <citation type="submission" date="2021-12" db="EMBL/GenBank/DDBJ databases">
        <authorList>
            <person name="King R."/>
        </authorList>
    </citation>
    <scope>NUCLEOTIDE SEQUENCE</scope>
</reference>
<evidence type="ECO:0000313" key="3">
    <source>
        <dbReference type="EMBL" id="CAH0385478.1"/>
    </source>
</evidence>
<dbReference type="CDD" id="cd02955">
    <property type="entry name" value="SSP411"/>
    <property type="match status" value="1"/>
</dbReference>
<dbReference type="SUPFAM" id="SSF48208">
    <property type="entry name" value="Six-hairpin glycosidases"/>
    <property type="match status" value="1"/>
</dbReference>
<dbReference type="SUPFAM" id="SSF52833">
    <property type="entry name" value="Thioredoxin-like"/>
    <property type="match status" value="1"/>
</dbReference>
<organism evidence="3 4">
    <name type="scientific">Bemisia tabaci</name>
    <name type="common">Sweetpotato whitefly</name>
    <name type="synonym">Aleurodes tabaci</name>
    <dbReference type="NCBI Taxonomy" id="7038"/>
    <lineage>
        <taxon>Eukaryota</taxon>
        <taxon>Metazoa</taxon>
        <taxon>Ecdysozoa</taxon>
        <taxon>Arthropoda</taxon>
        <taxon>Hexapoda</taxon>
        <taxon>Insecta</taxon>
        <taxon>Pterygota</taxon>
        <taxon>Neoptera</taxon>
        <taxon>Paraneoptera</taxon>
        <taxon>Hemiptera</taxon>
        <taxon>Sternorrhyncha</taxon>
        <taxon>Aleyrodoidea</taxon>
        <taxon>Aleyrodidae</taxon>
        <taxon>Aleyrodinae</taxon>
        <taxon>Bemisia</taxon>
    </lineage>
</organism>
<feature type="domain" description="Spermatogenesis-associated protein 20-like TRX" evidence="2">
    <location>
        <begin position="63"/>
        <end position="224"/>
    </location>
</feature>
<protein>
    <recommendedName>
        <fullName evidence="2">Spermatogenesis-associated protein 20-like TRX domain-containing protein</fullName>
    </recommendedName>
</protein>
<dbReference type="InterPro" id="IPR012341">
    <property type="entry name" value="6hp_glycosidase-like_sf"/>
</dbReference>
<dbReference type="PIRSF" id="PIRSF006402">
    <property type="entry name" value="UCP006402_thioredoxin"/>
    <property type="match status" value="1"/>
</dbReference>
<dbReference type="EMBL" id="OU963863">
    <property type="protein sequence ID" value="CAH0385478.1"/>
    <property type="molecule type" value="Genomic_DNA"/>
</dbReference>
<dbReference type="Gene3D" id="3.40.30.10">
    <property type="entry name" value="Glutaredoxin"/>
    <property type="match status" value="1"/>
</dbReference>
<dbReference type="Proteomes" id="UP001152759">
    <property type="component" value="Chromosome 2"/>
</dbReference>
<evidence type="ECO:0000259" key="2">
    <source>
        <dbReference type="Pfam" id="PF03190"/>
    </source>
</evidence>
<dbReference type="Gene3D" id="1.50.10.10">
    <property type="match status" value="1"/>
</dbReference>
<dbReference type="InterPro" id="IPR024705">
    <property type="entry name" value="Ssp411"/>
</dbReference>
<dbReference type="InterPro" id="IPR008928">
    <property type="entry name" value="6-hairpin_glycosidase_sf"/>
</dbReference>
<keyword evidence="4" id="KW-1185">Reference proteome</keyword>
<accession>A0A9P0A8S2</accession>
<gene>
    <name evidence="3" type="ORF">BEMITA_LOCUS4702</name>
</gene>
<dbReference type="KEGG" id="btab:109042714"/>
<evidence type="ECO:0000313" key="4">
    <source>
        <dbReference type="Proteomes" id="UP001152759"/>
    </source>
</evidence>
<evidence type="ECO:0000256" key="1">
    <source>
        <dbReference type="SAM" id="Coils"/>
    </source>
</evidence>
<dbReference type="PANTHER" id="PTHR42899">
    <property type="entry name" value="SPERMATOGENESIS-ASSOCIATED PROTEIN 20"/>
    <property type="match status" value="1"/>
</dbReference>